<comment type="caution">
    <text evidence="9">The sequence shown here is derived from an EMBL/GenBank/DDBJ whole genome shotgun (WGS) entry which is preliminary data.</text>
</comment>
<reference evidence="9 10" key="1">
    <citation type="submission" date="2015-01" db="EMBL/GenBank/DDBJ databases">
        <title>Genome Assembly of Bacillus badius MTCC 1458.</title>
        <authorList>
            <person name="Verma A."/>
            <person name="Khatri I."/>
            <person name="Mual P."/>
            <person name="Subramanian S."/>
            <person name="Krishnamurthi S."/>
        </authorList>
    </citation>
    <scope>NUCLEOTIDE SEQUENCE [LARGE SCALE GENOMIC DNA]</scope>
    <source>
        <strain evidence="9 10">MTCC 1458</strain>
    </source>
</reference>
<evidence type="ECO:0000256" key="5">
    <source>
        <dbReference type="ARBA" id="ARBA00022989"/>
    </source>
</evidence>
<keyword evidence="4 7" id="KW-0812">Transmembrane</keyword>
<evidence type="ECO:0000256" key="7">
    <source>
        <dbReference type="RuleBase" id="RU003942"/>
    </source>
</evidence>
<dbReference type="InterPro" id="IPR037185">
    <property type="entry name" value="EmrE-like"/>
</dbReference>
<evidence type="ECO:0000256" key="8">
    <source>
        <dbReference type="SAM" id="Phobius"/>
    </source>
</evidence>
<evidence type="ECO:0000313" key="10">
    <source>
        <dbReference type="Proteomes" id="UP000031982"/>
    </source>
</evidence>
<dbReference type="RefSeq" id="WP_041113500.1">
    <property type="nucleotide sequence ID" value="NZ_JARTHD010000018.1"/>
</dbReference>
<feature type="transmembrane region" description="Helical" evidence="8">
    <location>
        <begin position="85"/>
        <end position="105"/>
    </location>
</feature>
<keyword evidence="3" id="KW-1003">Cell membrane</keyword>
<evidence type="ECO:0000256" key="6">
    <source>
        <dbReference type="ARBA" id="ARBA00023136"/>
    </source>
</evidence>
<feature type="transmembrane region" description="Helical" evidence="8">
    <location>
        <begin position="33"/>
        <end position="51"/>
    </location>
</feature>
<evidence type="ECO:0000256" key="2">
    <source>
        <dbReference type="ARBA" id="ARBA00022448"/>
    </source>
</evidence>
<dbReference type="PANTHER" id="PTHR30561:SF1">
    <property type="entry name" value="MULTIDRUG TRANSPORTER EMRE"/>
    <property type="match status" value="1"/>
</dbReference>
<keyword evidence="5 8" id="KW-1133">Transmembrane helix</keyword>
<dbReference type="EMBL" id="JXLP01000003">
    <property type="protein sequence ID" value="KIL79421.1"/>
    <property type="molecule type" value="Genomic_DNA"/>
</dbReference>
<keyword evidence="6 8" id="KW-0472">Membrane</keyword>
<sequence length="114" mass="12054">MKGFIFLALAILLEVFGSTMLKLSDGFTNLWPSVGVATGFLAAFTLFSFALKTLPLSFAYATWSGAGTALTAVIGGFVFGESFHFLKISGLFLIIFGIALLNASAGKQTQSEKT</sequence>
<comment type="similarity">
    <text evidence="7">Belongs to the drug/metabolite transporter (DMT) superfamily. Small multidrug resistance (SMR) (TC 2.A.7.1) family.</text>
</comment>
<protein>
    <submittedName>
        <fullName evidence="9">Ethidium bromide-methyl viologen resistance protein EmrE</fullName>
    </submittedName>
</protein>
<evidence type="ECO:0000256" key="1">
    <source>
        <dbReference type="ARBA" id="ARBA00004651"/>
    </source>
</evidence>
<comment type="subcellular location">
    <subcellularLocation>
        <location evidence="1 7">Cell membrane</location>
        <topology evidence="1 7">Multi-pass membrane protein</topology>
    </subcellularLocation>
</comment>
<name>A0ABR5AXF1_BACBA</name>
<dbReference type="InterPro" id="IPR000390">
    <property type="entry name" value="Small_drug/metabolite_transptr"/>
</dbReference>
<dbReference type="SUPFAM" id="SSF103481">
    <property type="entry name" value="Multidrug resistance efflux transporter EmrE"/>
    <property type="match status" value="1"/>
</dbReference>
<evidence type="ECO:0000313" key="9">
    <source>
        <dbReference type="EMBL" id="KIL79421.1"/>
    </source>
</evidence>
<feature type="transmembrane region" description="Helical" evidence="8">
    <location>
        <begin position="58"/>
        <end position="79"/>
    </location>
</feature>
<evidence type="ECO:0000256" key="4">
    <source>
        <dbReference type="ARBA" id="ARBA00022692"/>
    </source>
</evidence>
<organism evidence="9 10">
    <name type="scientific">Bacillus badius</name>
    <dbReference type="NCBI Taxonomy" id="1455"/>
    <lineage>
        <taxon>Bacteria</taxon>
        <taxon>Bacillati</taxon>
        <taxon>Bacillota</taxon>
        <taxon>Bacilli</taxon>
        <taxon>Bacillales</taxon>
        <taxon>Bacillaceae</taxon>
        <taxon>Pseudobacillus</taxon>
    </lineage>
</organism>
<dbReference type="Gene3D" id="1.10.3730.20">
    <property type="match status" value="1"/>
</dbReference>
<gene>
    <name evidence="9" type="ORF">SD77_3287</name>
</gene>
<proteinExistence type="inferred from homology"/>
<evidence type="ECO:0000256" key="3">
    <source>
        <dbReference type="ARBA" id="ARBA00022475"/>
    </source>
</evidence>
<keyword evidence="2" id="KW-0813">Transport</keyword>
<keyword evidence="10" id="KW-1185">Reference proteome</keyword>
<dbReference type="InterPro" id="IPR045324">
    <property type="entry name" value="Small_multidrug_res"/>
</dbReference>
<dbReference type="Pfam" id="PF00893">
    <property type="entry name" value="Multi_Drug_Res"/>
    <property type="match status" value="1"/>
</dbReference>
<dbReference type="Proteomes" id="UP000031982">
    <property type="component" value="Unassembled WGS sequence"/>
</dbReference>
<accession>A0ABR5AXF1</accession>
<dbReference type="PANTHER" id="PTHR30561">
    <property type="entry name" value="SMR FAMILY PROTON-DEPENDENT DRUG EFFLUX TRANSPORTER SUGE"/>
    <property type="match status" value="1"/>
</dbReference>